<accession>A0A1Y3B534</accession>
<feature type="non-terminal residue" evidence="2">
    <location>
        <position position="1"/>
    </location>
</feature>
<organism evidence="2 3">
    <name type="scientific">Euroglyphus maynei</name>
    <name type="common">Mayne's house dust mite</name>
    <dbReference type="NCBI Taxonomy" id="6958"/>
    <lineage>
        <taxon>Eukaryota</taxon>
        <taxon>Metazoa</taxon>
        <taxon>Ecdysozoa</taxon>
        <taxon>Arthropoda</taxon>
        <taxon>Chelicerata</taxon>
        <taxon>Arachnida</taxon>
        <taxon>Acari</taxon>
        <taxon>Acariformes</taxon>
        <taxon>Sarcoptiformes</taxon>
        <taxon>Astigmata</taxon>
        <taxon>Psoroptidia</taxon>
        <taxon>Analgoidea</taxon>
        <taxon>Pyroglyphidae</taxon>
        <taxon>Pyroglyphinae</taxon>
        <taxon>Euroglyphus</taxon>
    </lineage>
</organism>
<evidence type="ECO:0000313" key="3">
    <source>
        <dbReference type="Proteomes" id="UP000194236"/>
    </source>
</evidence>
<name>A0A1Y3B534_EURMA</name>
<feature type="compositionally biased region" description="Acidic residues" evidence="1">
    <location>
        <begin position="69"/>
        <end position="79"/>
    </location>
</feature>
<dbReference type="AlphaFoldDB" id="A0A1Y3B534"/>
<evidence type="ECO:0000256" key="1">
    <source>
        <dbReference type="SAM" id="MobiDB-lite"/>
    </source>
</evidence>
<proteinExistence type="predicted"/>
<gene>
    <name evidence="2" type="ORF">BLA29_000664</name>
</gene>
<dbReference type="EMBL" id="MUJZ01045683">
    <property type="protein sequence ID" value="OTF74716.1"/>
    <property type="molecule type" value="Genomic_DNA"/>
</dbReference>
<feature type="compositionally biased region" description="Basic and acidic residues" evidence="1">
    <location>
        <begin position="80"/>
        <end position="90"/>
    </location>
</feature>
<keyword evidence="3" id="KW-1185">Reference proteome</keyword>
<comment type="caution">
    <text evidence="2">The sequence shown here is derived from an EMBL/GenBank/DDBJ whole genome shotgun (WGS) entry which is preliminary data.</text>
</comment>
<dbReference type="Proteomes" id="UP000194236">
    <property type="component" value="Unassembled WGS sequence"/>
</dbReference>
<evidence type="ECO:0000313" key="2">
    <source>
        <dbReference type="EMBL" id="OTF74716.1"/>
    </source>
</evidence>
<feature type="region of interest" description="Disordered" evidence="1">
    <location>
        <begin position="43"/>
        <end position="99"/>
    </location>
</feature>
<reference evidence="2 3" key="1">
    <citation type="submission" date="2017-03" db="EMBL/GenBank/DDBJ databases">
        <title>Genome Survey of Euroglyphus maynei.</title>
        <authorList>
            <person name="Arlian L.G."/>
            <person name="Morgan M.S."/>
            <person name="Rider S.D."/>
        </authorList>
    </citation>
    <scope>NUCLEOTIDE SEQUENCE [LARGE SCALE GENOMIC DNA]</scope>
    <source>
        <strain evidence="2">Arlian Lab</strain>
        <tissue evidence="2">Whole body</tissue>
    </source>
</reference>
<feature type="region of interest" description="Disordered" evidence="1">
    <location>
        <begin position="1"/>
        <end position="25"/>
    </location>
</feature>
<feature type="compositionally biased region" description="Polar residues" evidence="1">
    <location>
        <begin position="13"/>
        <end position="25"/>
    </location>
</feature>
<protein>
    <submittedName>
        <fullName evidence="2">Uncharacterized protein</fullName>
    </submittedName>
</protein>
<sequence>QKIESDSGFFQKPDSSSSTSDIFINQTEDKFEKNFIEMKRPIMPIMTSKQQSVDENVKENNQLDPMNDQNDDDDINEEQIYDKQSQESKHLNSKLNNPMTIEDSLTQYDNDNNEKNLNVDVNDYEKDFHDDEKEIKDRPTMAHVYQLINYARPSWPTRNDIIEEIKQRSLKLKDSK</sequence>